<evidence type="ECO:0000313" key="2">
    <source>
        <dbReference type="EMBL" id="TDP59498.1"/>
    </source>
</evidence>
<evidence type="ECO:0000256" key="1">
    <source>
        <dbReference type="SAM" id="MobiDB-lite"/>
    </source>
</evidence>
<dbReference type="PROSITE" id="PS51257">
    <property type="entry name" value="PROKAR_LIPOPROTEIN"/>
    <property type="match status" value="1"/>
</dbReference>
<comment type="caution">
    <text evidence="2">The sequence shown here is derived from an EMBL/GenBank/DDBJ whole genome shotgun (WGS) entry which is preliminary data.</text>
</comment>
<reference evidence="2 3" key="1">
    <citation type="submission" date="2019-03" db="EMBL/GenBank/DDBJ databases">
        <title>Genomic Encyclopedia of Archaeal and Bacterial Type Strains, Phase II (KMG-II): from individual species to whole genera.</title>
        <authorList>
            <person name="Goeker M."/>
        </authorList>
    </citation>
    <scope>NUCLEOTIDE SEQUENCE [LARGE SCALE GENOMIC DNA]</scope>
    <source>
        <strain evidence="2 3">DSM 25687</strain>
    </source>
</reference>
<dbReference type="Proteomes" id="UP000295260">
    <property type="component" value="Unassembled WGS sequence"/>
</dbReference>
<sequence>MKINALYGSLLLISLTLLTSCKKEEEETKTLDPNKQIILPRVAPIPATSTYVQPNNPQTVTQQQPAQTITPGQQVANQKQVVTKPGMNPPHGQAGHRCDIAVGAPLNSKPNATATPSQPAFTKTVIPNAAQQAKSAGTATTTAGTPALLNPTTAGTNPPHGQPGHVCGTPVTPAASTPETAK</sequence>
<gene>
    <name evidence="2" type="ORF">BC748_1750</name>
</gene>
<name>A0A4R6QA53_9FLAO</name>
<accession>A0A4R6QA53</accession>
<organism evidence="2 3">
    <name type="scientific">Flavobacterium dankookense</name>
    <dbReference type="NCBI Taxonomy" id="706186"/>
    <lineage>
        <taxon>Bacteria</taxon>
        <taxon>Pseudomonadati</taxon>
        <taxon>Bacteroidota</taxon>
        <taxon>Flavobacteriia</taxon>
        <taxon>Flavobacteriales</taxon>
        <taxon>Flavobacteriaceae</taxon>
        <taxon>Flavobacterium</taxon>
    </lineage>
</organism>
<feature type="region of interest" description="Disordered" evidence="1">
    <location>
        <begin position="132"/>
        <end position="182"/>
    </location>
</feature>
<dbReference type="RefSeq" id="WP_133533026.1">
    <property type="nucleotide sequence ID" value="NZ_SNXR01000013.1"/>
</dbReference>
<dbReference type="OrthoDB" id="678557at2"/>
<dbReference type="AlphaFoldDB" id="A0A4R6QA53"/>
<protein>
    <submittedName>
        <fullName evidence="2">Uncharacterized protein</fullName>
    </submittedName>
</protein>
<feature type="compositionally biased region" description="Low complexity" evidence="1">
    <location>
        <begin position="132"/>
        <end position="154"/>
    </location>
</feature>
<keyword evidence="3" id="KW-1185">Reference proteome</keyword>
<dbReference type="EMBL" id="SNXR01000013">
    <property type="protein sequence ID" value="TDP59498.1"/>
    <property type="molecule type" value="Genomic_DNA"/>
</dbReference>
<evidence type="ECO:0000313" key="3">
    <source>
        <dbReference type="Proteomes" id="UP000295260"/>
    </source>
</evidence>
<proteinExistence type="predicted"/>